<evidence type="ECO:0000313" key="2">
    <source>
        <dbReference type="EMBL" id="MET3634163.1"/>
    </source>
</evidence>
<proteinExistence type="predicted"/>
<dbReference type="InterPro" id="IPR045509">
    <property type="entry name" value="HD_assoc_2"/>
</dbReference>
<dbReference type="CDD" id="cd00077">
    <property type="entry name" value="HDc"/>
    <property type="match status" value="1"/>
</dbReference>
<evidence type="ECO:0000313" key="3">
    <source>
        <dbReference type="Proteomes" id="UP001549037"/>
    </source>
</evidence>
<dbReference type="Proteomes" id="UP001549037">
    <property type="component" value="Unassembled WGS sequence"/>
</dbReference>
<protein>
    <submittedName>
        <fullName evidence="2">HD superfamily phosphohydrolase</fullName>
    </submittedName>
</protein>
<dbReference type="InterPro" id="IPR003607">
    <property type="entry name" value="HD/PDEase_dom"/>
</dbReference>
<dbReference type="PANTHER" id="PTHR11373:SF4">
    <property type="entry name" value="DEOXYNUCLEOSIDE TRIPHOSPHATE TRIPHOSPHOHYDROLASE SAMHD1"/>
    <property type="match status" value="1"/>
</dbReference>
<gene>
    <name evidence="2" type="ORF">ABID28_000800</name>
</gene>
<dbReference type="InterPro" id="IPR006674">
    <property type="entry name" value="HD_domain"/>
</dbReference>
<dbReference type="Gene3D" id="1.10.3210.10">
    <property type="entry name" value="Hypothetical protein af1432"/>
    <property type="match status" value="1"/>
</dbReference>
<dbReference type="PANTHER" id="PTHR11373">
    <property type="entry name" value="DEOXYNUCLEOSIDE TRIPHOSPHATE TRIPHOSPHOHYDROLASE"/>
    <property type="match status" value="1"/>
</dbReference>
<dbReference type="PROSITE" id="PS51831">
    <property type="entry name" value="HD"/>
    <property type="match status" value="1"/>
</dbReference>
<name>A0ABV2JEF7_9STRE</name>
<reference evidence="2 3" key="1">
    <citation type="submission" date="2024-06" db="EMBL/GenBank/DDBJ databases">
        <title>Genomic Encyclopedia of Type Strains, Phase IV (KMG-IV): sequencing the most valuable type-strain genomes for metagenomic binning, comparative biology and taxonomic classification.</title>
        <authorList>
            <person name="Goeker M."/>
        </authorList>
    </citation>
    <scope>NUCLEOTIDE SEQUENCE [LARGE SCALE GENOMIC DNA]</scope>
    <source>
        <strain evidence="2 3">DSM 28302</strain>
    </source>
</reference>
<dbReference type="SUPFAM" id="SSF109604">
    <property type="entry name" value="HD-domain/PDEase-like"/>
    <property type="match status" value="1"/>
</dbReference>
<sequence length="426" mass="49556">MIEKIFRDPVHNYIQVNSLVIYNLINTKEFQRLRRIKQLGTSSFTFHGAEHSRFSHCLGAYEIARRVSDKFERHYPNQWSPKESFLTMVAALLHDLGHGPFSHTFERLFHTDHEAVTQEIITNPETEICQILKTVSEDFPNQVASVIDHTHPNKTIVSLISSQIDVDRMDYLLRDSYYTGASYGQFDLTHILRTIRPVASGIAFDQKGMHAVEDYIIRRYQMYTQIYFHPASRSVELVLEKLLQRAKWLYQKNPNYFSLSAPKLVPFFKEITTLEDYLYLDDSILTSYFQSWIESEDAILSDLAASFINRKLFKSLSLDEKDTSTLSALKQCIAAVGFDPDYYTGCHKTVDLPYDSYHPRDKKPRTQIDILDKHGSIVELSQLSSLVSSLTGKHQIDFRFYFPKEMLEEDDLFLETKQAFKLLLKQ</sequence>
<comment type="caution">
    <text evidence="2">The sequence shown here is derived from an EMBL/GenBank/DDBJ whole genome shotgun (WGS) entry which is preliminary data.</text>
</comment>
<dbReference type="InterPro" id="IPR050135">
    <property type="entry name" value="dGTPase-like"/>
</dbReference>
<dbReference type="SMART" id="SM00471">
    <property type="entry name" value="HDc"/>
    <property type="match status" value="1"/>
</dbReference>
<dbReference type="RefSeq" id="WP_354368286.1">
    <property type="nucleotide sequence ID" value="NZ_JBEPLN010000010.1"/>
</dbReference>
<dbReference type="EMBL" id="JBEPLN010000010">
    <property type="protein sequence ID" value="MET3634163.1"/>
    <property type="molecule type" value="Genomic_DNA"/>
</dbReference>
<keyword evidence="3" id="KW-1185">Reference proteome</keyword>
<feature type="domain" description="HD" evidence="1">
    <location>
        <begin position="53"/>
        <end position="172"/>
    </location>
</feature>
<organism evidence="2 3">
    <name type="scientific">Streptococcus porcorum</name>
    <dbReference type="NCBI Taxonomy" id="701526"/>
    <lineage>
        <taxon>Bacteria</taxon>
        <taxon>Bacillati</taxon>
        <taxon>Bacillota</taxon>
        <taxon>Bacilli</taxon>
        <taxon>Lactobacillales</taxon>
        <taxon>Streptococcaceae</taxon>
        <taxon>Streptococcus</taxon>
    </lineage>
</organism>
<dbReference type="Pfam" id="PF01966">
    <property type="entry name" value="HD"/>
    <property type="match status" value="1"/>
</dbReference>
<evidence type="ECO:0000259" key="1">
    <source>
        <dbReference type="PROSITE" id="PS51831"/>
    </source>
</evidence>
<accession>A0ABV2JEF7</accession>
<dbReference type="Pfam" id="PF19276">
    <property type="entry name" value="HD_assoc_2"/>
    <property type="match status" value="1"/>
</dbReference>